<organism evidence="2 3">
    <name type="scientific">Vibrio inusitatus NBRC 102082</name>
    <dbReference type="NCBI Taxonomy" id="1219070"/>
    <lineage>
        <taxon>Bacteria</taxon>
        <taxon>Pseudomonadati</taxon>
        <taxon>Pseudomonadota</taxon>
        <taxon>Gammaproteobacteria</taxon>
        <taxon>Vibrionales</taxon>
        <taxon>Vibrionaceae</taxon>
        <taxon>Vibrio</taxon>
    </lineage>
</organism>
<dbReference type="Proteomes" id="UP000318717">
    <property type="component" value="Unassembled WGS sequence"/>
</dbReference>
<protein>
    <submittedName>
        <fullName evidence="2">Uncharacterized protein</fullName>
    </submittedName>
</protein>
<keyword evidence="1" id="KW-0812">Transmembrane</keyword>
<dbReference type="OrthoDB" id="6209688at2"/>
<dbReference type="RefSeq" id="WP_141344366.1">
    <property type="nucleotide sequence ID" value="NZ_BJLF01000003.1"/>
</dbReference>
<keyword evidence="1" id="KW-1133">Transmembrane helix</keyword>
<dbReference type="AlphaFoldDB" id="A0A4Y3HTE4"/>
<reference evidence="2 3" key="1">
    <citation type="submission" date="2019-06" db="EMBL/GenBank/DDBJ databases">
        <title>Whole genome shotgun sequence of Vibrio inusitatus NBRC 102082.</title>
        <authorList>
            <person name="Hosoyama A."/>
            <person name="Uohara A."/>
            <person name="Ohji S."/>
            <person name="Ichikawa N."/>
        </authorList>
    </citation>
    <scope>NUCLEOTIDE SEQUENCE [LARGE SCALE GENOMIC DNA]</scope>
    <source>
        <strain evidence="2 3">NBRC 102082</strain>
    </source>
</reference>
<evidence type="ECO:0000256" key="1">
    <source>
        <dbReference type="SAM" id="Phobius"/>
    </source>
</evidence>
<accession>A0A4Y3HTE4</accession>
<sequence length="446" mass="51780">MLDLKVTAKKSIELQQTLSADSQSETKVEFVIPSSIDLGDTFSAGDFFDKSFTQIRRFHKGKSISLMLLYIKILEKEQLPYESYKTSISLFAYLFINDIRSFKTNQEKEEQAVEEIIEKAKGHSNILTSFRRFSLEDDQKFERFRKVDAILSYEFEQYLLRQTATLQNIKGATAARDYLAQLSMSEDEYRVTQMYEGIYSVKSVEAEDQEKLTRVFNQTDLQKKLLELPLRVHSSSKRVGEKERYLSLAIATGLIMLGFSVVIFQFRLMGLDTDLQFVLAFAALYVVRDVFKESIKAWVFEKIIRNKPRVVSWFGMPDKKTGIGTGETWFNSQPNSKVAIANRENISLFFREIVSLKNFEYNGFKKIKTNTTIDLGPIMRCFPSENRDMYVYSTGNKSRKVSISRRGRIEVKIHEKKIEPSGVKERTARYRVTFDRTKIIKLEPLQ</sequence>
<gene>
    <name evidence="2" type="ORF">VIN01S_08240</name>
</gene>
<feature type="transmembrane region" description="Helical" evidence="1">
    <location>
        <begin position="245"/>
        <end position="269"/>
    </location>
</feature>
<evidence type="ECO:0000313" key="3">
    <source>
        <dbReference type="Proteomes" id="UP000318717"/>
    </source>
</evidence>
<keyword evidence="3" id="KW-1185">Reference proteome</keyword>
<comment type="caution">
    <text evidence="2">The sequence shown here is derived from an EMBL/GenBank/DDBJ whole genome shotgun (WGS) entry which is preliminary data.</text>
</comment>
<evidence type="ECO:0000313" key="2">
    <source>
        <dbReference type="EMBL" id="GEA50020.1"/>
    </source>
</evidence>
<name>A0A4Y3HTE4_9VIBR</name>
<keyword evidence="1" id="KW-0472">Membrane</keyword>
<proteinExistence type="predicted"/>
<dbReference type="EMBL" id="BJLF01000003">
    <property type="protein sequence ID" value="GEA50020.1"/>
    <property type="molecule type" value="Genomic_DNA"/>
</dbReference>